<dbReference type="Proteomes" id="UP000004116">
    <property type="component" value="Unassembled WGS sequence"/>
</dbReference>
<dbReference type="GO" id="GO:0004842">
    <property type="term" value="F:ubiquitin-protein transferase activity"/>
    <property type="evidence" value="ECO:0007669"/>
    <property type="project" value="InterPro"/>
</dbReference>
<comment type="caution">
    <text evidence="2">The sequence shown here is derived from an EMBL/GenBank/DDBJ whole genome shotgun (WGS) entry which is preliminary data.</text>
</comment>
<protein>
    <recommendedName>
        <fullName evidence="1">E3 ubiquitin-protein ligase SopA-like catalytic domain-containing protein</fullName>
    </recommendedName>
</protein>
<accession>G2H0R0</accession>
<dbReference type="Gene3D" id="3.40.1850.10">
    <property type="entry name" value="HECT-like ubiquitin ligase"/>
    <property type="match status" value="1"/>
</dbReference>
<sequence length="223" mass="25575">MLHPDISNPVWKQFFLYEEQENLSLSKYPLKELFKHDFPLFLLPYSSVEIENKFKEFLTVLNLGEELDPLFEAAIQHPTSKIKLIEDPEKKLKDEDIVLVKDAQKKLEDIFLPYLDHSVEMTSFSLKETHFQALLQALDLSSANFSTQAKTLLSYAASIAKLSSSDIFGIEWDSPRVLRIYAYALMKKAHALDPSIFISRTVEKVEMVEMVEGVIKMVGGEEV</sequence>
<reference evidence="2 3" key="1">
    <citation type="journal article" date="2012" name="Genome Res.">
        <title>Genomic basis of endosymbiont-conferred protection against an insect parasitoid.</title>
        <authorList>
            <person name="Hansen A.K."/>
            <person name="Vorburger C."/>
            <person name="Moran N.A."/>
        </authorList>
    </citation>
    <scope>NUCLEOTIDE SEQUENCE [LARGE SCALE GENOMIC DNA]</scope>
    <source>
        <strain evidence="3">R5.15</strain>
    </source>
</reference>
<evidence type="ECO:0000259" key="1">
    <source>
        <dbReference type="Pfam" id="PF13979"/>
    </source>
</evidence>
<gene>
    <name evidence="2" type="ORF">Rin_00016420</name>
</gene>
<feature type="domain" description="E3 ubiquitin-protein ligase SopA-like catalytic" evidence="1">
    <location>
        <begin position="66"/>
        <end position="199"/>
    </location>
</feature>
<name>G2H0R0_9ENTR</name>
<proteinExistence type="predicted"/>
<feature type="non-terminal residue" evidence="2">
    <location>
        <position position="223"/>
    </location>
</feature>
<dbReference type="Pfam" id="PF13979">
    <property type="entry name" value="SopA_C"/>
    <property type="match status" value="1"/>
</dbReference>
<dbReference type="AlphaFoldDB" id="G2H0R0"/>
<evidence type="ECO:0000313" key="2">
    <source>
        <dbReference type="EMBL" id="EGY28419.1"/>
    </source>
</evidence>
<dbReference type="Gene3D" id="1.10.4140.10">
    <property type="entry name" value="effector protein (NleL)"/>
    <property type="match status" value="1"/>
</dbReference>
<dbReference type="InterPro" id="IPR025725">
    <property type="entry name" value="SopA-like_cat"/>
</dbReference>
<evidence type="ECO:0000313" key="3">
    <source>
        <dbReference type="Proteomes" id="UP000004116"/>
    </source>
</evidence>
<dbReference type="EMBL" id="AGCA01000382">
    <property type="protein sequence ID" value="EGY28419.1"/>
    <property type="molecule type" value="Genomic_DNA"/>
</dbReference>
<organism evidence="2 3">
    <name type="scientific">Candidatus Regiella insecticola 5.15</name>
    <dbReference type="NCBI Taxonomy" id="1005043"/>
    <lineage>
        <taxon>Bacteria</taxon>
        <taxon>Pseudomonadati</taxon>
        <taxon>Pseudomonadota</taxon>
        <taxon>Gammaproteobacteria</taxon>
        <taxon>Enterobacterales</taxon>
        <taxon>Enterobacteriaceae</taxon>
        <taxon>aphid secondary symbionts</taxon>
        <taxon>Candidatus Regiella</taxon>
    </lineage>
</organism>
<dbReference type="InterPro" id="IPR038270">
    <property type="entry name" value="SopA-like_catalytic_sf"/>
</dbReference>
<dbReference type="GO" id="GO:0016567">
    <property type="term" value="P:protein ubiquitination"/>
    <property type="evidence" value="ECO:0007669"/>
    <property type="project" value="InterPro"/>
</dbReference>
<keyword evidence="3" id="KW-1185">Reference proteome</keyword>